<dbReference type="Gene3D" id="1.20.1500.10">
    <property type="entry name" value="YheA/YmcA-like"/>
    <property type="match status" value="1"/>
</dbReference>
<dbReference type="RefSeq" id="WP_095298910.1">
    <property type="nucleotide sequence ID" value="NZ_CADEPK010000266.1"/>
</dbReference>
<proteinExistence type="predicted"/>
<keyword evidence="2" id="KW-1185">Reference proteome</keyword>
<dbReference type="InterPro" id="IPR052767">
    <property type="entry name" value="Bact_com_dev_regulator"/>
</dbReference>
<dbReference type="PANTHER" id="PTHR38448:SF2">
    <property type="entry name" value="REGULATORY PROTEIN YLBF"/>
    <property type="match status" value="1"/>
</dbReference>
<dbReference type="SUPFAM" id="SSF158622">
    <property type="entry name" value="YheA/YmcA-like"/>
    <property type="match status" value="1"/>
</dbReference>
<dbReference type="InterPro" id="IPR023378">
    <property type="entry name" value="YheA/YmcA-like_dom_sf"/>
</dbReference>
<reference evidence="1 2" key="1">
    <citation type="submission" date="2023-07" db="EMBL/GenBank/DDBJ databases">
        <title>Genomic Encyclopedia of Type Strains, Phase IV (KMG-IV): sequencing the most valuable type-strain genomes for metagenomic binning, comparative biology and taxonomic classification.</title>
        <authorList>
            <person name="Goeker M."/>
        </authorList>
    </citation>
    <scope>NUCLEOTIDE SEQUENCE [LARGE SCALE GENOMIC DNA]</scope>
    <source>
        <strain evidence="1 2">DSM 17723</strain>
    </source>
</reference>
<name>A0ABT9Z460_9BACI</name>
<evidence type="ECO:0000313" key="1">
    <source>
        <dbReference type="EMBL" id="MDQ0227053.1"/>
    </source>
</evidence>
<dbReference type="Pfam" id="PF06133">
    <property type="entry name" value="Com_YlbF"/>
    <property type="match status" value="1"/>
</dbReference>
<evidence type="ECO:0000313" key="2">
    <source>
        <dbReference type="Proteomes" id="UP001232245"/>
    </source>
</evidence>
<dbReference type="InterPro" id="IPR010368">
    <property type="entry name" value="Com_YlbF"/>
</dbReference>
<sequence>MFATIESIMLLDEAENLANLVLQSEPAEEYRLRYHILKNDKNAQRIISQFSKTKELYEDVQRFGKYHPDYRKISKDMREIKRELDLNESIANFKKAENELQSLLDEISVQVGQAVSEHVKVPTGNPFFDTGSSCGGGCGSGGSCGCKVS</sequence>
<dbReference type="Proteomes" id="UP001232245">
    <property type="component" value="Unassembled WGS sequence"/>
</dbReference>
<protein>
    <submittedName>
        <fullName evidence="1">Cell fate (Sporulation/competence/biofilm development) regulator YlbF (YheA/YmcA/DUF963 family)</fullName>
    </submittedName>
</protein>
<dbReference type="EMBL" id="JAUSTZ010000007">
    <property type="protein sequence ID" value="MDQ0227053.1"/>
    <property type="molecule type" value="Genomic_DNA"/>
</dbReference>
<gene>
    <name evidence="1" type="ORF">J2S02_003398</name>
</gene>
<comment type="caution">
    <text evidence="1">The sequence shown here is derived from an EMBL/GenBank/DDBJ whole genome shotgun (WGS) entry which is preliminary data.</text>
</comment>
<organism evidence="1 2">
    <name type="scientific">Metabacillus niabensis</name>
    <dbReference type="NCBI Taxonomy" id="324854"/>
    <lineage>
        <taxon>Bacteria</taxon>
        <taxon>Bacillati</taxon>
        <taxon>Bacillota</taxon>
        <taxon>Bacilli</taxon>
        <taxon>Bacillales</taxon>
        <taxon>Bacillaceae</taxon>
        <taxon>Metabacillus</taxon>
    </lineage>
</organism>
<accession>A0ABT9Z460</accession>
<dbReference type="PANTHER" id="PTHR38448">
    <property type="entry name" value="REGULATORY PROTEIN YLBF-RELATED"/>
    <property type="match status" value="1"/>
</dbReference>